<dbReference type="Proteomes" id="UP001283361">
    <property type="component" value="Unassembled WGS sequence"/>
</dbReference>
<organism evidence="1 2">
    <name type="scientific">Elysia crispata</name>
    <name type="common">lettuce slug</name>
    <dbReference type="NCBI Taxonomy" id="231223"/>
    <lineage>
        <taxon>Eukaryota</taxon>
        <taxon>Metazoa</taxon>
        <taxon>Spiralia</taxon>
        <taxon>Lophotrochozoa</taxon>
        <taxon>Mollusca</taxon>
        <taxon>Gastropoda</taxon>
        <taxon>Heterobranchia</taxon>
        <taxon>Euthyneura</taxon>
        <taxon>Panpulmonata</taxon>
        <taxon>Sacoglossa</taxon>
        <taxon>Placobranchoidea</taxon>
        <taxon>Plakobranchidae</taxon>
        <taxon>Elysia</taxon>
    </lineage>
</organism>
<name>A0AAE1BFD0_9GAST</name>
<sequence>MRGSNCNRHGPYVWKPMPPPPTHCDTAKLNFVGRVSPWVSEAEYDYPLLVVTRSGLASPSTPSAKALCIVSYRDGLASASTGPGTGQGRAATHSVLQESREYRQHSGLIPHISTCPWSERPLEWRLSAMAALIPGRPSHYPLLVLPGFVNSVA</sequence>
<keyword evidence="2" id="KW-1185">Reference proteome</keyword>
<dbReference type="AlphaFoldDB" id="A0AAE1BFD0"/>
<evidence type="ECO:0000313" key="2">
    <source>
        <dbReference type="Proteomes" id="UP001283361"/>
    </source>
</evidence>
<evidence type="ECO:0000313" key="1">
    <source>
        <dbReference type="EMBL" id="KAK3803997.1"/>
    </source>
</evidence>
<proteinExistence type="predicted"/>
<gene>
    <name evidence="1" type="ORF">RRG08_066233</name>
</gene>
<protein>
    <submittedName>
        <fullName evidence="1">Uncharacterized protein</fullName>
    </submittedName>
</protein>
<comment type="caution">
    <text evidence="1">The sequence shown here is derived from an EMBL/GenBank/DDBJ whole genome shotgun (WGS) entry which is preliminary data.</text>
</comment>
<reference evidence="1" key="1">
    <citation type="journal article" date="2023" name="G3 (Bethesda)">
        <title>A reference genome for the long-term kleptoplast-retaining sea slug Elysia crispata morphotype clarki.</title>
        <authorList>
            <person name="Eastman K.E."/>
            <person name="Pendleton A.L."/>
            <person name="Shaikh M.A."/>
            <person name="Suttiyut T."/>
            <person name="Ogas R."/>
            <person name="Tomko P."/>
            <person name="Gavelis G."/>
            <person name="Widhalm J.R."/>
            <person name="Wisecaver J.H."/>
        </authorList>
    </citation>
    <scope>NUCLEOTIDE SEQUENCE</scope>
    <source>
        <strain evidence="1">ECLA1</strain>
    </source>
</reference>
<dbReference type="EMBL" id="JAWDGP010000067">
    <property type="protein sequence ID" value="KAK3803997.1"/>
    <property type="molecule type" value="Genomic_DNA"/>
</dbReference>
<accession>A0AAE1BFD0</accession>